<dbReference type="EMBL" id="VEPZ02000249">
    <property type="protein sequence ID" value="KAE8728657.1"/>
    <property type="molecule type" value="Genomic_DNA"/>
</dbReference>
<evidence type="ECO:0000313" key="10">
    <source>
        <dbReference type="EMBL" id="KAE8728657.1"/>
    </source>
</evidence>
<dbReference type="InterPro" id="IPR011009">
    <property type="entry name" value="Kinase-like_dom_sf"/>
</dbReference>
<dbReference type="Proteomes" id="UP000436088">
    <property type="component" value="Unassembled WGS sequence"/>
</dbReference>
<evidence type="ECO:0000256" key="5">
    <source>
        <dbReference type="ARBA" id="ARBA00022777"/>
    </source>
</evidence>
<evidence type="ECO:0000256" key="7">
    <source>
        <dbReference type="ARBA" id="ARBA00047899"/>
    </source>
</evidence>
<keyword evidence="5" id="KW-0418">Kinase</keyword>
<dbReference type="PANTHER" id="PTHR27002:SF1050">
    <property type="entry name" value="CYSTEINE-RICH RECEPTOR-LIKE PROTEIN KINASE 5"/>
    <property type="match status" value="1"/>
</dbReference>
<reference evidence="10" key="1">
    <citation type="submission" date="2019-09" db="EMBL/GenBank/DDBJ databases">
        <title>Draft genome information of white flower Hibiscus syriacus.</title>
        <authorList>
            <person name="Kim Y.-M."/>
        </authorList>
    </citation>
    <scope>NUCLEOTIDE SEQUENCE [LARGE SCALE GENOMIC DNA]</scope>
    <source>
        <strain evidence="10">YM2019G1</strain>
    </source>
</reference>
<dbReference type="SUPFAM" id="SSF56112">
    <property type="entry name" value="Protein kinase-like (PK-like)"/>
    <property type="match status" value="1"/>
</dbReference>
<organism evidence="10 11">
    <name type="scientific">Hibiscus syriacus</name>
    <name type="common">Rose of Sharon</name>
    <dbReference type="NCBI Taxonomy" id="106335"/>
    <lineage>
        <taxon>Eukaryota</taxon>
        <taxon>Viridiplantae</taxon>
        <taxon>Streptophyta</taxon>
        <taxon>Embryophyta</taxon>
        <taxon>Tracheophyta</taxon>
        <taxon>Spermatophyta</taxon>
        <taxon>Magnoliopsida</taxon>
        <taxon>eudicotyledons</taxon>
        <taxon>Gunneridae</taxon>
        <taxon>Pentapetalae</taxon>
        <taxon>rosids</taxon>
        <taxon>malvids</taxon>
        <taxon>Malvales</taxon>
        <taxon>Malvaceae</taxon>
        <taxon>Malvoideae</taxon>
        <taxon>Hibiscus</taxon>
    </lineage>
</organism>
<dbReference type="GO" id="GO:0004713">
    <property type="term" value="F:protein tyrosine kinase activity"/>
    <property type="evidence" value="ECO:0007669"/>
    <property type="project" value="InterPro"/>
</dbReference>
<dbReference type="GO" id="GO:0005524">
    <property type="term" value="F:ATP binding"/>
    <property type="evidence" value="ECO:0007669"/>
    <property type="project" value="UniProtKB-KW"/>
</dbReference>
<dbReference type="SMART" id="SM00219">
    <property type="entry name" value="TyrKc"/>
    <property type="match status" value="1"/>
</dbReference>
<evidence type="ECO:0000256" key="4">
    <source>
        <dbReference type="ARBA" id="ARBA00022741"/>
    </source>
</evidence>
<dbReference type="GO" id="GO:0042742">
    <property type="term" value="P:defense response to bacterium"/>
    <property type="evidence" value="ECO:0007669"/>
    <property type="project" value="TreeGrafter"/>
</dbReference>
<evidence type="ECO:0000256" key="8">
    <source>
        <dbReference type="ARBA" id="ARBA00048679"/>
    </source>
</evidence>
<comment type="caution">
    <text evidence="10">The sequence shown here is derived from an EMBL/GenBank/DDBJ whole genome shotgun (WGS) entry which is preliminary data.</text>
</comment>
<protein>
    <recommendedName>
        <fullName evidence="1">non-specific serine/threonine protein kinase</fullName>
        <ecNumber evidence="1">2.7.11.1</ecNumber>
    </recommendedName>
</protein>
<keyword evidence="11" id="KW-1185">Reference proteome</keyword>
<sequence length="209" mass="23360">MAAVEMVSTTQPRAVVLTRCTARRVLSSTVCRACVTFSVDDISQRCAVEITAVVWYDDASYGQLDWSRRYKIIGGIARGILYLHQDSRLKFIHRDLKASNVLLDGDMNPKIWDFGMARIFGVVQTQGTTRRVVGTYFGVLVLEIISGQRNSLKLRDNYSRNEVVRCVQLGLLCVQEDPADRPTMATVVLLLNSYSITLAVPEKPACPSR</sequence>
<dbReference type="FunFam" id="1.10.510.10:FF:001023">
    <property type="entry name" value="Os07g0541700 protein"/>
    <property type="match status" value="1"/>
</dbReference>
<evidence type="ECO:0000256" key="1">
    <source>
        <dbReference type="ARBA" id="ARBA00012513"/>
    </source>
</evidence>
<feature type="domain" description="Protein kinase" evidence="9">
    <location>
        <begin position="1"/>
        <end position="209"/>
    </location>
</feature>
<name>A0A6A3CIX2_HIBSY</name>
<dbReference type="GO" id="GO:0005886">
    <property type="term" value="C:plasma membrane"/>
    <property type="evidence" value="ECO:0007669"/>
    <property type="project" value="TreeGrafter"/>
</dbReference>
<keyword evidence="4" id="KW-0547">Nucleotide-binding</keyword>
<evidence type="ECO:0000259" key="9">
    <source>
        <dbReference type="PROSITE" id="PS50011"/>
    </source>
</evidence>
<dbReference type="EC" id="2.7.11.1" evidence="1"/>
<keyword evidence="2" id="KW-0723">Serine/threonine-protein kinase</keyword>
<dbReference type="GO" id="GO:0004674">
    <property type="term" value="F:protein serine/threonine kinase activity"/>
    <property type="evidence" value="ECO:0007669"/>
    <property type="project" value="UniProtKB-KW"/>
</dbReference>
<dbReference type="Gene3D" id="1.10.510.10">
    <property type="entry name" value="Transferase(Phosphotransferase) domain 1"/>
    <property type="match status" value="2"/>
</dbReference>
<evidence type="ECO:0000313" key="11">
    <source>
        <dbReference type="Proteomes" id="UP000436088"/>
    </source>
</evidence>
<comment type="catalytic activity">
    <reaction evidence="7">
        <text>L-threonyl-[protein] + ATP = O-phospho-L-threonyl-[protein] + ADP + H(+)</text>
        <dbReference type="Rhea" id="RHEA:46608"/>
        <dbReference type="Rhea" id="RHEA-COMP:11060"/>
        <dbReference type="Rhea" id="RHEA-COMP:11605"/>
        <dbReference type="ChEBI" id="CHEBI:15378"/>
        <dbReference type="ChEBI" id="CHEBI:30013"/>
        <dbReference type="ChEBI" id="CHEBI:30616"/>
        <dbReference type="ChEBI" id="CHEBI:61977"/>
        <dbReference type="ChEBI" id="CHEBI:456216"/>
        <dbReference type="EC" id="2.7.11.1"/>
    </reaction>
</comment>
<keyword evidence="6" id="KW-0067">ATP-binding</keyword>
<evidence type="ECO:0000256" key="3">
    <source>
        <dbReference type="ARBA" id="ARBA00022679"/>
    </source>
</evidence>
<dbReference type="PROSITE" id="PS50011">
    <property type="entry name" value="PROTEIN_KINASE_DOM"/>
    <property type="match status" value="1"/>
</dbReference>
<proteinExistence type="predicted"/>
<dbReference type="Pfam" id="PF00069">
    <property type="entry name" value="Pkinase"/>
    <property type="match status" value="1"/>
</dbReference>
<dbReference type="InterPro" id="IPR008271">
    <property type="entry name" value="Ser/Thr_kinase_AS"/>
</dbReference>
<dbReference type="PANTHER" id="PTHR27002">
    <property type="entry name" value="RECEPTOR-LIKE SERINE/THREONINE-PROTEIN KINASE SD1-8"/>
    <property type="match status" value="1"/>
</dbReference>
<gene>
    <name evidence="10" type="ORF">F3Y22_tig00004111pilonHSYRG00041</name>
</gene>
<dbReference type="InterPro" id="IPR020635">
    <property type="entry name" value="Tyr_kinase_cat_dom"/>
</dbReference>
<comment type="catalytic activity">
    <reaction evidence="8">
        <text>L-seryl-[protein] + ATP = O-phospho-L-seryl-[protein] + ADP + H(+)</text>
        <dbReference type="Rhea" id="RHEA:17989"/>
        <dbReference type="Rhea" id="RHEA-COMP:9863"/>
        <dbReference type="Rhea" id="RHEA-COMP:11604"/>
        <dbReference type="ChEBI" id="CHEBI:15378"/>
        <dbReference type="ChEBI" id="CHEBI:29999"/>
        <dbReference type="ChEBI" id="CHEBI:30616"/>
        <dbReference type="ChEBI" id="CHEBI:83421"/>
        <dbReference type="ChEBI" id="CHEBI:456216"/>
        <dbReference type="EC" id="2.7.11.1"/>
    </reaction>
</comment>
<keyword evidence="3" id="KW-0808">Transferase</keyword>
<accession>A0A6A3CIX2</accession>
<dbReference type="AlphaFoldDB" id="A0A6A3CIX2"/>
<evidence type="ECO:0000256" key="2">
    <source>
        <dbReference type="ARBA" id="ARBA00022527"/>
    </source>
</evidence>
<evidence type="ECO:0000256" key="6">
    <source>
        <dbReference type="ARBA" id="ARBA00022840"/>
    </source>
</evidence>
<dbReference type="InterPro" id="IPR000719">
    <property type="entry name" value="Prot_kinase_dom"/>
</dbReference>
<dbReference type="PROSITE" id="PS00108">
    <property type="entry name" value="PROTEIN_KINASE_ST"/>
    <property type="match status" value="1"/>
</dbReference>